<dbReference type="Proteomes" id="UP001075354">
    <property type="component" value="Chromosome 13"/>
</dbReference>
<evidence type="ECO:0000256" key="1">
    <source>
        <dbReference type="SAM" id="MobiDB-lite"/>
    </source>
</evidence>
<proteinExistence type="predicted"/>
<dbReference type="EMBL" id="JAPTSV010000013">
    <property type="protein sequence ID" value="KAJ1521404.1"/>
    <property type="molecule type" value="Genomic_DNA"/>
</dbReference>
<feature type="region of interest" description="Disordered" evidence="1">
    <location>
        <begin position="1"/>
        <end position="90"/>
    </location>
</feature>
<evidence type="ECO:0000313" key="2">
    <source>
        <dbReference type="EMBL" id="KAJ1521404.1"/>
    </source>
</evidence>
<organism evidence="2 3">
    <name type="scientific">Megalurothrips usitatus</name>
    <name type="common">bean blossom thrips</name>
    <dbReference type="NCBI Taxonomy" id="439358"/>
    <lineage>
        <taxon>Eukaryota</taxon>
        <taxon>Metazoa</taxon>
        <taxon>Ecdysozoa</taxon>
        <taxon>Arthropoda</taxon>
        <taxon>Hexapoda</taxon>
        <taxon>Insecta</taxon>
        <taxon>Pterygota</taxon>
        <taxon>Neoptera</taxon>
        <taxon>Paraneoptera</taxon>
        <taxon>Thysanoptera</taxon>
        <taxon>Terebrantia</taxon>
        <taxon>Thripoidea</taxon>
        <taxon>Thripidae</taxon>
        <taxon>Megalurothrips</taxon>
    </lineage>
</organism>
<feature type="region of interest" description="Disordered" evidence="1">
    <location>
        <begin position="130"/>
        <end position="151"/>
    </location>
</feature>
<gene>
    <name evidence="2" type="ORF">ONE63_003078</name>
</gene>
<accession>A0AAV7X9V8</accession>
<keyword evidence="3" id="KW-1185">Reference proteome</keyword>
<feature type="region of interest" description="Disordered" evidence="1">
    <location>
        <begin position="98"/>
        <end position="117"/>
    </location>
</feature>
<comment type="caution">
    <text evidence="2">The sequence shown here is derived from an EMBL/GenBank/DDBJ whole genome shotgun (WGS) entry which is preliminary data.</text>
</comment>
<evidence type="ECO:0000313" key="3">
    <source>
        <dbReference type="Proteomes" id="UP001075354"/>
    </source>
</evidence>
<name>A0AAV7X9V8_9NEOP</name>
<reference evidence="2" key="1">
    <citation type="submission" date="2022-12" db="EMBL/GenBank/DDBJ databases">
        <title>Chromosome-level genome assembly of the bean flower thrips Megalurothrips usitatus.</title>
        <authorList>
            <person name="Ma L."/>
            <person name="Liu Q."/>
            <person name="Li H."/>
            <person name="Cai W."/>
        </authorList>
    </citation>
    <scope>NUCLEOTIDE SEQUENCE</scope>
    <source>
        <strain evidence="2">Cailab_2022a</strain>
    </source>
</reference>
<protein>
    <submittedName>
        <fullName evidence="2">Uncharacterized protein</fullName>
    </submittedName>
</protein>
<sequence>MQQPTRAYGQQYRSRRQDRRRLSAPPTAHTPTLPVLLSASRLELRPSASFSSRRSDNSSKMDLMMEPFRPPVSPGLDAGPTEGKPHGGKWYRKAAHSKGLTKQSMAGHAGLKSDSTISTRTKRALLAMHTVHERETSSPSGKPLAFAGAPN</sequence>
<dbReference type="AlphaFoldDB" id="A0AAV7X9V8"/>